<proteinExistence type="predicted"/>
<dbReference type="SMART" id="SM00230">
    <property type="entry name" value="CysPc"/>
    <property type="match status" value="1"/>
</dbReference>
<dbReference type="Gene3D" id="1.10.238.10">
    <property type="entry name" value="EF-hand"/>
    <property type="match status" value="1"/>
</dbReference>
<dbReference type="PANTHER" id="PTHR10183">
    <property type="entry name" value="CALPAIN"/>
    <property type="match status" value="1"/>
</dbReference>
<dbReference type="SMART" id="SM00326">
    <property type="entry name" value="SH3"/>
    <property type="match status" value="1"/>
</dbReference>
<dbReference type="SUPFAM" id="SSF54001">
    <property type="entry name" value="Cysteine proteinases"/>
    <property type="match status" value="1"/>
</dbReference>
<dbReference type="InterPro" id="IPR001300">
    <property type="entry name" value="Peptidase_C2_calpain_cat"/>
</dbReference>
<reference evidence="1 2" key="1">
    <citation type="submission" date="2024-02" db="EMBL/GenBank/DDBJ databases">
        <authorList>
            <person name="Chen Y."/>
            <person name="Shah S."/>
            <person name="Dougan E. K."/>
            <person name="Thang M."/>
            <person name="Chan C."/>
        </authorList>
    </citation>
    <scope>NUCLEOTIDE SEQUENCE [LARGE SCALE GENOMIC DNA]</scope>
</reference>
<dbReference type="InterPro" id="IPR038765">
    <property type="entry name" value="Papain-like_cys_pep_sf"/>
</dbReference>
<dbReference type="Pfam" id="PF13499">
    <property type="entry name" value="EF-hand_7"/>
    <property type="match status" value="1"/>
</dbReference>
<dbReference type="EMBL" id="CAXAMM010005703">
    <property type="protein sequence ID" value="CAK9008238.1"/>
    <property type="molecule type" value="Genomic_DNA"/>
</dbReference>
<dbReference type="Pfam" id="PF00648">
    <property type="entry name" value="Peptidase_C2"/>
    <property type="match status" value="1"/>
</dbReference>
<sequence>MPLTLESDDVDDIDPGTFVYWCGQDDDIPRDDLGEVLSVHDEKRKVSFPKGTWKLSAVKVNVSDFQKKTFVHVVDDEIDAAAIGQITELDNGKLCVMIQGKQKFFHTNKLMRCDFQPGMFAFWTRADDEIPKNHMGVILEDLNDEGRVQVKFPNGTWRFKPYQLVRAHVQPRSYVQWTGSDDDIPKGEIGRVVGDLNDEGRILVQFCKGRWRFKPEELFLNEMQYGCFVKWSSHDEDVKKGDVGIVTGLKKDSGRLKVRFPKGQYNFKSNELRLHQVQPGEFVYWDKCDNDIPRGHIGEVVRMKDEENYVQVQWPRGTWSMKPHELQKLPFQRADRVQWIKADDDIPEGHIGQVMGIKYGEDEEDGLTGHRLFVRFPKGRWHFDPSSLKSLNLDVDGVNELKATFKRFDKNGDGKLSLEELQSVLGKLGEGGGGLSDEECQELFNALDKDGNGKLTSDEFLDYVFGTDASGSSKKLLGDGFGLQAVLGLGGDDEEEDDDDDDDPNSGGGGNQVVIPPTDFNVTLDPEDVGEINGETPVSKAEWVSAMLTVGMCRAASVESFEGCLKELGQEDGEVPLKELAAELNGIGSAAGVEELRAAVGKVKQGKVPAQDLEVAPEDNPFEKELATKTGIDGLLFHLNVRKMSYDDSAAELPNAKLSALEEKVLGEMGDGLVDAVKEHAQNPPTLSAVSSWQRARENCRKEVQAIIDQCTSSGEKFVDTTWNPTESDEAEAFVMYVDKEKPGWDCTATKPKSWKRIKEVMENGEVVVGDCAANDIDQGSCGDCFLLGALGAVAANRKRFIRQAFVHYDTEIGVYGILFCIESHFVYEIIDDNMGMRSSSKLRWASSRDKDEFWVSILEKAYFKHHTCVEMCDGGHGTESIFCFLGGVTGMYEVGSKYFDKPKEYFDLVNKGLSSGELMTTGFTKPSKGKYAEGAQGPDGPCGEKGLPFGLIGGHCYSIIRIAECNGHHLLCIRNPWGSGEWSGPWSDADSNWTDEMKEALGVVNKVDGTFWMAVEDFVQVSKGIKFIRNFGPSWQCAVQRGCYSEEPSKARAKKDYQACDDSEITLKRGDILQLSQDQGYWKKGTNERTGESGFFRTKDVDVQIKQAYKFKLSVEDMAEGTPLIFAAMSENQLMRREWKVRKEDGMNYKDKSQPTGLLFIIDSNGQKKKEKLRYRHVWTYLDSTKGPWSVYLSAINGRGMRYNVFGYAPHGTIHLEKEVISYSDFLDAVF</sequence>
<dbReference type="Proteomes" id="UP001642464">
    <property type="component" value="Unassembled WGS sequence"/>
</dbReference>
<dbReference type="InterPro" id="IPR001452">
    <property type="entry name" value="SH3_domain"/>
</dbReference>
<dbReference type="PANTHER" id="PTHR10183:SF379">
    <property type="entry name" value="CALPAIN-5"/>
    <property type="match status" value="1"/>
</dbReference>
<comment type="caution">
    <text evidence="1">The sequence shown here is derived from an EMBL/GenBank/DDBJ whole genome shotgun (WGS) entry which is preliminary data.</text>
</comment>
<dbReference type="InterPro" id="IPR036028">
    <property type="entry name" value="SH3-like_dom_sf"/>
</dbReference>
<dbReference type="PROSITE" id="PS50222">
    <property type="entry name" value="EF_HAND_2"/>
    <property type="match status" value="2"/>
</dbReference>
<evidence type="ECO:0000313" key="1">
    <source>
        <dbReference type="EMBL" id="CAK9008238.1"/>
    </source>
</evidence>
<dbReference type="CDD" id="cd00051">
    <property type="entry name" value="EFh"/>
    <property type="match status" value="1"/>
</dbReference>
<dbReference type="InterPro" id="IPR022684">
    <property type="entry name" value="Calpain_cysteine_protease"/>
</dbReference>
<dbReference type="InterPro" id="IPR011992">
    <property type="entry name" value="EF-hand-dom_pair"/>
</dbReference>
<name>A0ABP0J1L5_9DINO</name>
<dbReference type="PROSITE" id="PS50203">
    <property type="entry name" value="CALPAIN_CAT"/>
    <property type="match status" value="1"/>
</dbReference>
<dbReference type="Pfam" id="PF00018">
    <property type="entry name" value="SH3_1"/>
    <property type="match status" value="1"/>
</dbReference>
<dbReference type="InterPro" id="IPR018247">
    <property type="entry name" value="EF_Hand_1_Ca_BS"/>
</dbReference>
<gene>
    <name evidence="1" type="ORF">SCF082_LOCUS9785</name>
</gene>
<accession>A0ABP0J1L5</accession>
<dbReference type="SMART" id="SM00054">
    <property type="entry name" value="EFh"/>
    <property type="match status" value="2"/>
</dbReference>
<dbReference type="Gene3D" id="2.30.30.40">
    <property type="entry name" value="SH3 Domains"/>
    <property type="match status" value="1"/>
</dbReference>
<dbReference type="PROSITE" id="PS00018">
    <property type="entry name" value="EF_HAND_1"/>
    <property type="match status" value="2"/>
</dbReference>
<dbReference type="InterPro" id="IPR002048">
    <property type="entry name" value="EF_hand_dom"/>
</dbReference>
<dbReference type="Gene3D" id="3.90.70.10">
    <property type="entry name" value="Cysteine proteinases"/>
    <property type="match status" value="1"/>
</dbReference>
<dbReference type="SUPFAM" id="SSF47473">
    <property type="entry name" value="EF-hand"/>
    <property type="match status" value="1"/>
</dbReference>
<dbReference type="PROSITE" id="PS50002">
    <property type="entry name" value="SH3"/>
    <property type="match status" value="1"/>
</dbReference>
<organism evidence="1 2">
    <name type="scientific">Durusdinium trenchii</name>
    <dbReference type="NCBI Taxonomy" id="1381693"/>
    <lineage>
        <taxon>Eukaryota</taxon>
        <taxon>Sar</taxon>
        <taxon>Alveolata</taxon>
        <taxon>Dinophyceae</taxon>
        <taxon>Suessiales</taxon>
        <taxon>Symbiodiniaceae</taxon>
        <taxon>Durusdinium</taxon>
    </lineage>
</organism>
<dbReference type="PRINTS" id="PR00704">
    <property type="entry name" value="CALPAIN"/>
</dbReference>
<keyword evidence="2" id="KW-1185">Reference proteome</keyword>
<dbReference type="SUPFAM" id="SSF50044">
    <property type="entry name" value="SH3-domain"/>
    <property type="match status" value="1"/>
</dbReference>
<protein>
    <submittedName>
        <fullName evidence="1">Calpain-9 (Digestive tract-specific calpain) (New calpain 4) (NCL-4)</fullName>
    </submittedName>
</protein>
<evidence type="ECO:0000313" key="2">
    <source>
        <dbReference type="Proteomes" id="UP001642464"/>
    </source>
</evidence>